<dbReference type="PROSITE" id="PS51387">
    <property type="entry name" value="FAD_PCMH"/>
    <property type="match status" value="1"/>
</dbReference>
<feature type="compositionally biased region" description="Low complexity" evidence="5">
    <location>
        <begin position="13"/>
        <end position="57"/>
    </location>
</feature>
<protein>
    <submittedName>
        <fullName evidence="7">FAD-binding oxidoreductase</fullName>
    </submittedName>
</protein>
<gene>
    <name evidence="7" type="ORF">MMA15_01455</name>
</gene>
<dbReference type="PANTHER" id="PTHR11748:SF103">
    <property type="entry name" value="GLYCOLATE OXIDASE SUBUNIT GLCE"/>
    <property type="match status" value="1"/>
</dbReference>
<dbReference type="InterPro" id="IPR016166">
    <property type="entry name" value="FAD-bd_PCMH"/>
</dbReference>
<dbReference type="PANTHER" id="PTHR11748">
    <property type="entry name" value="D-LACTATE DEHYDROGENASE"/>
    <property type="match status" value="1"/>
</dbReference>
<comment type="cofactor">
    <cofactor evidence="1">
        <name>FAD</name>
        <dbReference type="ChEBI" id="CHEBI:57692"/>
    </cofactor>
</comment>
<dbReference type="InterPro" id="IPR016164">
    <property type="entry name" value="FAD-linked_Oxase-like_C"/>
</dbReference>
<reference evidence="7" key="1">
    <citation type="submission" date="2022-03" db="EMBL/GenBank/DDBJ databases">
        <authorList>
            <person name="Santos J.D.N."/>
            <person name="Kallscheuer N."/>
            <person name="Jogler C."/>
            <person name="Lage O.M."/>
        </authorList>
    </citation>
    <scope>NUCLEOTIDE SEQUENCE</scope>
    <source>
        <strain evidence="7">M600PL45_2</strain>
    </source>
</reference>
<reference evidence="7" key="2">
    <citation type="journal article" date="2023" name="Int. J. Syst. Evol. Microbiol.">
        <title>Streptomyces marispadix sp. nov., isolated from marine beach sediment of the Northern Coast of Portugal.</title>
        <authorList>
            <person name="dos Santos J.D.N."/>
            <person name="Vitorino I.R."/>
            <person name="Kallscheuer N."/>
            <person name="Srivastava A."/>
            <person name="Krautwurst S."/>
            <person name="Marz M."/>
            <person name="Jogler C."/>
            <person name="Lobo Da Cunha A."/>
            <person name="Catita J."/>
            <person name="Goncalves H."/>
            <person name="Gonzalez I."/>
            <person name="Reyes F."/>
            <person name="Lage O.M."/>
        </authorList>
    </citation>
    <scope>NUCLEOTIDE SEQUENCE</scope>
    <source>
        <strain evidence="7">M600PL45_2</strain>
    </source>
</reference>
<dbReference type="RefSeq" id="WP_241057117.1">
    <property type="nucleotide sequence ID" value="NZ_JAKWJU010000002.1"/>
</dbReference>
<accession>A0ABS9SS79</accession>
<evidence type="ECO:0000256" key="1">
    <source>
        <dbReference type="ARBA" id="ARBA00001974"/>
    </source>
</evidence>
<name>A0ABS9SS79_9ACTN</name>
<feature type="region of interest" description="Disordered" evidence="5">
    <location>
        <begin position="1"/>
        <end position="72"/>
    </location>
</feature>
<dbReference type="Gene3D" id="3.30.465.10">
    <property type="match status" value="1"/>
</dbReference>
<dbReference type="InterPro" id="IPR004113">
    <property type="entry name" value="FAD-bd_oxidored_4_C"/>
</dbReference>
<keyword evidence="8" id="KW-1185">Reference proteome</keyword>
<dbReference type="InterPro" id="IPR036318">
    <property type="entry name" value="FAD-bd_PCMH-like_sf"/>
</dbReference>
<evidence type="ECO:0000313" key="7">
    <source>
        <dbReference type="EMBL" id="MCH6159134.1"/>
    </source>
</evidence>
<keyword evidence="3" id="KW-0274">FAD</keyword>
<dbReference type="SUPFAM" id="SSF55103">
    <property type="entry name" value="FAD-linked oxidases, C-terminal domain"/>
    <property type="match status" value="1"/>
</dbReference>
<evidence type="ECO:0000256" key="2">
    <source>
        <dbReference type="ARBA" id="ARBA00022630"/>
    </source>
</evidence>
<evidence type="ECO:0000256" key="3">
    <source>
        <dbReference type="ARBA" id="ARBA00022827"/>
    </source>
</evidence>
<feature type="domain" description="FAD-binding PCMH-type" evidence="6">
    <location>
        <begin position="60"/>
        <end position="240"/>
    </location>
</feature>
<dbReference type="InterPro" id="IPR016169">
    <property type="entry name" value="FAD-bd_PCMH_sub2"/>
</dbReference>
<organism evidence="7 8">
    <name type="scientific">Streptomyces marispadix</name>
    <dbReference type="NCBI Taxonomy" id="2922868"/>
    <lineage>
        <taxon>Bacteria</taxon>
        <taxon>Bacillati</taxon>
        <taxon>Actinomycetota</taxon>
        <taxon>Actinomycetes</taxon>
        <taxon>Kitasatosporales</taxon>
        <taxon>Streptomycetaceae</taxon>
        <taxon>Streptomyces</taxon>
    </lineage>
</organism>
<dbReference type="InterPro" id="IPR006094">
    <property type="entry name" value="Oxid_FAD_bind_N"/>
</dbReference>
<comment type="caution">
    <text evidence="7">The sequence shown here is derived from an EMBL/GenBank/DDBJ whole genome shotgun (WGS) entry which is preliminary data.</text>
</comment>
<evidence type="ECO:0000256" key="5">
    <source>
        <dbReference type="SAM" id="MobiDB-lite"/>
    </source>
</evidence>
<evidence type="ECO:0000313" key="8">
    <source>
        <dbReference type="Proteomes" id="UP001166784"/>
    </source>
</evidence>
<dbReference type="Pfam" id="PF01565">
    <property type="entry name" value="FAD_binding_4"/>
    <property type="match status" value="1"/>
</dbReference>
<keyword evidence="4" id="KW-0560">Oxidoreductase</keyword>
<sequence>MTEEPRGALYADGPPARSRAASGPAKPEPSRTGSSKPDSSDSRASGAGSPRAAAEGAEGQEGRSPSRVRPSGLAEAVDAVAGAAAQRRTMLFEGAGTALEWGAPVAEPALVVETSGLDRLISHAPEDWTVGVEAGMPLARLQKLLAPAGQWLPVDPPTADGGATLGGLLAGGDAGPRRLKYGGLADLVIGATLVLPNGTVARTGGDVIKNVAGYDLAKLMSGSLGAFGLVARLNLRVHPLPAATVTVALPVDDAAQALDAARAVMRSPLEPVAVEWDGRELLVRFQGTEESAAARGRLAPEVPGLAGARVLDADAEQAAWRRHLGLLRGEEGETVLRAATHPARLPGLARRLNELTRETGVEARLLSGVAQGLHTAVLRGGDAAGHAECLTAWRETVHQAGGSVTLRRRREGVDDLAAAWGRAPSATPVLRSLKRQFDPDDICAPGRFAPWF</sequence>
<evidence type="ECO:0000256" key="4">
    <source>
        <dbReference type="ARBA" id="ARBA00023002"/>
    </source>
</evidence>
<dbReference type="EMBL" id="JAKWJU010000002">
    <property type="protein sequence ID" value="MCH6159134.1"/>
    <property type="molecule type" value="Genomic_DNA"/>
</dbReference>
<dbReference type="SUPFAM" id="SSF56176">
    <property type="entry name" value="FAD-binding/transporter-associated domain-like"/>
    <property type="match status" value="1"/>
</dbReference>
<evidence type="ECO:0000259" key="6">
    <source>
        <dbReference type="PROSITE" id="PS51387"/>
    </source>
</evidence>
<dbReference type="Proteomes" id="UP001166784">
    <property type="component" value="Unassembled WGS sequence"/>
</dbReference>
<dbReference type="Pfam" id="PF02913">
    <property type="entry name" value="FAD-oxidase_C"/>
    <property type="match status" value="1"/>
</dbReference>
<keyword evidence="2" id="KW-0285">Flavoprotein</keyword>
<proteinExistence type="predicted"/>